<dbReference type="Proteomes" id="UP000008068">
    <property type="component" value="Unassembled WGS sequence"/>
</dbReference>
<dbReference type="PANTHER" id="PTHR23015:SF4">
    <property type="entry name" value="DUF38 DOMAIN-CONTAINING PROTEIN-RELATED"/>
    <property type="match status" value="1"/>
</dbReference>
<dbReference type="InterPro" id="IPR040161">
    <property type="entry name" value="FB224"/>
</dbReference>
<evidence type="ECO:0000313" key="3">
    <source>
        <dbReference type="Proteomes" id="UP000008068"/>
    </source>
</evidence>
<dbReference type="PANTHER" id="PTHR23015">
    <property type="entry name" value="UNCHARACTERIZED C.ELEGANS PROTEIN"/>
    <property type="match status" value="1"/>
</dbReference>
<keyword evidence="3" id="KW-1185">Reference proteome</keyword>
<evidence type="ECO:0000259" key="1">
    <source>
        <dbReference type="PROSITE" id="PS50181"/>
    </source>
</evidence>
<dbReference type="InterPro" id="IPR002900">
    <property type="entry name" value="DUF38/FTH_CAE_spp"/>
</dbReference>
<sequence>MAETTVTQPCLECMPPMILDKIVKDIDYKQIVNLRLVCQNLKAYVDTYRPNFNLKYIIVNAITSGFLIHFGANKENFEKKNYEKTVMSVDGDDETPLETLLLHQKSTLEVLQLNCSLEENVAGYGKVLEKIQTILTGQNRQLLVKSFKIDAQNEDQVMRVLPYLDPKVLQSVYINNPHQFNMSEANTFMEIEKLKGLDQWKEAKKFTTQNLLINAQITELDHFYWFDITVDTLKMSHVILLKEKFAALPTEKSARIRYRNLNQDVEIPEGNRVGYNEYEFPVNDENMRLRLKLDKNSVDIEKELYPRPRASPEFYPVPEI</sequence>
<dbReference type="AlphaFoldDB" id="G0NIB8"/>
<feature type="domain" description="F-box" evidence="1">
    <location>
        <begin position="8"/>
        <end position="57"/>
    </location>
</feature>
<dbReference type="eggNOG" id="ENOG502TJX5">
    <property type="taxonomic scope" value="Eukaryota"/>
</dbReference>
<protein>
    <recommendedName>
        <fullName evidence="1">F-box domain-containing protein</fullName>
    </recommendedName>
</protein>
<reference evidence="3" key="1">
    <citation type="submission" date="2011-07" db="EMBL/GenBank/DDBJ databases">
        <authorList>
            <consortium name="Caenorhabditis brenneri Sequencing and Analysis Consortium"/>
            <person name="Wilson R.K."/>
        </authorList>
    </citation>
    <scope>NUCLEOTIDE SEQUENCE [LARGE SCALE GENOMIC DNA]</scope>
    <source>
        <strain evidence="3">PB2801</strain>
    </source>
</reference>
<gene>
    <name evidence="2" type="ORF">CAEBREN_02672</name>
</gene>
<evidence type="ECO:0000313" key="2">
    <source>
        <dbReference type="EMBL" id="EGT31756.1"/>
    </source>
</evidence>
<dbReference type="Pfam" id="PF01827">
    <property type="entry name" value="FTH"/>
    <property type="match status" value="1"/>
</dbReference>
<dbReference type="OrthoDB" id="5904563at2759"/>
<dbReference type="HOGENOM" id="CLU_030831_0_2_1"/>
<dbReference type="OMA" id="EANTFME"/>
<accession>G0NIB8</accession>
<dbReference type="GO" id="GO:0045087">
    <property type="term" value="P:innate immune response"/>
    <property type="evidence" value="ECO:0007669"/>
    <property type="project" value="TreeGrafter"/>
</dbReference>
<dbReference type="InterPro" id="IPR001810">
    <property type="entry name" value="F-box_dom"/>
</dbReference>
<name>G0NIB8_CAEBE</name>
<dbReference type="Pfam" id="PF00646">
    <property type="entry name" value="F-box"/>
    <property type="match status" value="1"/>
</dbReference>
<dbReference type="PROSITE" id="PS50181">
    <property type="entry name" value="FBOX"/>
    <property type="match status" value="1"/>
</dbReference>
<proteinExistence type="predicted"/>
<dbReference type="EMBL" id="GL379889">
    <property type="protein sequence ID" value="EGT31756.1"/>
    <property type="molecule type" value="Genomic_DNA"/>
</dbReference>
<dbReference type="InParanoid" id="G0NIB8"/>
<organism evidence="3">
    <name type="scientific">Caenorhabditis brenneri</name>
    <name type="common">Nematode worm</name>
    <dbReference type="NCBI Taxonomy" id="135651"/>
    <lineage>
        <taxon>Eukaryota</taxon>
        <taxon>Metazoa</taxon>
        <taxon>Ecdysozoa</taxon>
        <taxon>Nematoda</taxon>
        <taxon>Chromadorea</taxon>
        <taxon>Rhabditida</taxon>
        <taxon>Rhabditina</taxon>
        <taxon>Rhabditomorpha</taxon>
        <taxon>Rhabditoidea</taxon>
        <taxon>Rhabditidae</taxon>
        <taxon>Peloderinae</taxon>
        <taxon>Caenorhabditis</taxon>
    </lineage>
</organism>